<protein>
    <submittedName>
        <fullName evidence="1">Uncharacterized protein</fullName>
    </submittedName>
</protein>
<comment type="caution">
    <text evidence="1">The sequence shown here is derived from an EMBL/GenBank/DDBJ whole genome shotgun (WGS) entry which is preliminary data.</text>
</comment>
<dbReference type="Proteomes" id="UP001529510">
    <property type="component" value="Unassembled WGS sequence"/>
</dbReference>
<evidence type="ECO:0000313" key="2">
    <source>
        <dbReference type="Proteomes" id="UP001529510"/>
    </source>
</evidence>
<feature type="non-terminal residue" evidence="1">
    <location>
        <position position="1"/>
    </location>
</feature>
<sequence>KRGGRGAQLILPLTTPWNEGNLCLAFRHNMAGHHVGMLQVTVLPSGVDADHHLGQWARKR</sequence>
<feature type="non-terminal residue" evidence="1">
    <location>
        <position position="60"/>
    </location>
</feature>
<dbReference type="AlphaFoldDB" id="A0ABD0RYB8"/>
<organism evidence="1 2">
    <name type="scientific">Cirrhinus mrigala</name>
    <name type="common">Mrigala</name>
    <dbReference type="NCBI Taxonomy" id="683832"/>
    <lineage>
        <taxon>Eukaryota</taxon>
        <taxon>Metazoa</taxon>
        <taxon>Chordata</taxon>
        <taxon>Craniata</taxon>
        <taxon>Vertebrata</taxon>
        <taxon>Euteleostomi</taxon>
        <taxon>Actinopterygii</taxon>
        <taxon>Neopterygii</taxon>
        <taxon>Teleostei</taxon>
        <taxon>Ostariophysi</taxon>
        <taxon>Cypriniformes</taxon>
        <taxon>Cyprinidae</taxon>
        <taxon>Labeoninae</taxon>
        <taxon>Labeonini</taxon>
        <taxon>Cirrhinus</taxon>
    </lineage>
</organism>
<proteinExistence type="predicted"/>
<evidence type="ECO:0000313" key="1">
    <source>
        <dbReference type="EMBL" id="KAL0203101.1"/>
    </source>
</evidence>
<keyword evidence="2" id="KW-1185">Reference proteome</keyword>
<dbReference type="EMBL" id="JAMKFB020000001">
    <property type="protein sequence ID" value="KAL0203101.1"/>
    <property type="molecule type" value="Genomic_DNA"/>
</dbReference>
<reference evidence="1 2" key="1">
    <citation type="submission" date="2024-05" db="EMBL/GenBank/DDBJ databases">
        <title>Genome sequencing and assembly of Indian major carp, Cirrhinus mrigala (Hamilton, 1822).</title>
        <authorList>
            <person name="Mohindra V."/>
            <person name="Chowdhury L.M."/>
            <person name="Lal K."/>
            <person name="Jena J.K."/>
        </authorList>
    </citation>
    <scope>NUCLEOTIDE SEQUENCE [LARGE SCALE GENOMIC DNA]</scope>
    <source>
        <strain evidence="1">CM1030</strain>
        <tissue evidence="1">Blood</tissue>
    </source>
</reference>
<name>A0ABD0RYB8_CIRMR</name>
<accession>A0ABD0RYB8</accession>
<gene>
    <name evidence="1" type="ORF">M9458_001119</name>
</gene>